<dbReference type="RefSeq" id="WP_041059203.1">
    <property type="nucleotide sequence ID" value="NZ_JXRR01000017.1"/>
</dbReference>
<evidence type="ECO:0000256" key="2">
    <source>
        <dbReference type="ARBA" id="ARBA00022840"/>
    </source>
</evidence>
<gene>
    <name evidence="4" type="ORF">KR50_26310</name>
</gene>
<dbReference type="OrthoDB" id="9768243at2"/>
<feature type="domain" description="AAA+ ATPase" evidence="3">
    <location>
        <begin position="138"/>
        <end position="282"/>
    </location>
</feature>
<evidence type="ECO:0000313" key="4">
    <source>
        <dbReference type="EMBL" id="KIL45956.1"/>
    </source>
</evidence>
<organism evidence="4 5">
    <name type="scientific">Jeotgalibacillus campisalis</name>
    <dbReference type="NCBI Taxonomy" id="220754"/>
    <lineage>
        <taxon>Bacteria</taxon>
        <taxon>Bacillati</taxon>
        <taxon>Bacillota</taxon>
        <taxon>Bacilli</taxon>
        <taxon>Bacillales</taxon>
        <taxon>Caryophanaceae</taxon>
        <taxon>Jeotgalibacillus</taxon>
    </lineage>
</organism>
<dbReference type="Pfam" id="PF19568">
    <property type="entry name" value="Spore_III_AA"/>
    <property type="match status" value="1"/>
</dbReference>
<dbReference type="SUPFAM" id="SSF52540">
    <property type="entry name" value="P-loop containing nucleoside triphosphate hydrolases"/>
    <property type="match status" value="1"/>
</dbReference>
<keyword evidence="1" id="KW-0547">Nucleotide-binding</keyword>
<protein>
    <recommendedName>
        <fullName evidence="3">AAA+ ATPase domain-containing protein</fullName>
    </recommendedName>
</protein>
<dbReference type="Gene3D" id="3.40.50.300">
    <property type="entry name" value="P-loop containing nucleotide triphosphate hydrolases"/>
    <property type="match status" value="1"/>
</dbReference>
<dbReference type="PANTHER" id="PTHR20953">
    <property type="entry name" value="KINASE-RELATED"/>
    <property type="match status" value="1"/>
</dbReference>
<dbReference type="EMBL" id="JXRR01000017">
    <property type="protein sequence ID" value="KIL45956.1"/>
    <property type="molecule type" value="Genomic_DNA"/>
</dbReference>
<dbReference type="SMART" id="SM00382">
    <property type="entry name" value="AAA"/>
    <property type="match status" value="1"/>
</dbReference>
<keyword evidence="5" id="KW-1185">Reference proteome</keyword>
<dbReference type="InterPro" id="IPR045735">
    <property type="entry name" value="Spore_III_AA_AAA+_ATPase"/>
</dbReference>
<evidence type="ECO:0000259" key="3">
    <source>
        <dbReference type="SMART" id="SM00382"/>
    </source>
</evidence>
<dbReference type="GO" id="GO:0005524">
    <property type="term" value="F:ATP binding"/>
    <property type="evidence" value="ECO:0007669"/>
    <property type="project" value="UniProtKB-KW"/>
</dbReference>
<dbReference type="PANTHER" id="PTHR20953:SF3">
    <property type="entry name" value="P-LOOP CONTAINING NUCLEOSIDE TRIPHOSPHATE HYDROLASES SUPERFAMILY PROTEIN"/>
    <property type="match status" value="1"/>
</dbReference>
<keyword evidence="2" id="KW-0067">ATP-binding</keyword>
<dbReference type="CDD" id="cd00009">
    <property type="entry name" value="AAA"/>
    <property type="match status" value="1"/>
</dbReference>
<dbReference type="InterPro" id="IPR003593">
    <property type="entry name" value="AAA+_ATPase"/>
</dbReference>
<dbReference type="InterPro" id="IPR027417">
    <property type="entry name" value="P-loop_NTPase"/>
</dbReference>
<evidence type="ECO:0000313" key="5">
    <source>
        <dbReference type="Proteomes" id="UP000031972"/>
    </source>
</evidence>
<reference evidence="4 5" key="1">
    <citation type="submission" date="2015-01" db="EMBL/GenBank/DDBJ databases">
        <title>Jeotgalibacillus campisalis genome sequencing.</title>
        <authorList>
            <person name="Goh K.M."/>
            <person name="Chan K.-G."/>
            <person name="Yaakop A.S."/>
            <person name="Ee R."/>
            <person name="Gan H.M."/>
            <person name="Chan C.S."/>
        </authorList>
    </citation>
    <scope>NUCLEOTIDE SEQUENCE [LARGE SCALE GENOMIC DNA]</scope>
    <source>
        <strain evidence="4 5">SF-57</strain>
    </source>
</reference>
<name>A0A0C2VNC3_9BACL</name>
<proteinExistence type="predicted"/>
<evidence type="ECO:0000256" key="1">
    <source>
        <dbReference type="ARBA" id="ARBA00022741"/>
    </source>
</evidence>
<dbReference type="PATRIC" id="fig|220754.4.peg.2647"/>
<dbReference type="Proteomes" id="UP000031972">
    <property type="component" value="Unassembled WGS sequence"/>
</dbReference>
<accession>A0A0C2VNC3</accession>
<dbReference type="NCBIfam" id="TIGR02858">
    <property type="entry name" value="spore_III_AA"/>
    <property type="match status" value="1"/>
</dbReference>
<comment type="caution">
    <text evidence="4">The sequence shown here is derived from an EMBL/GenBank/DDBJ whole genome shotgun (WGS) entry which is preliminary data.</text>
</comment>
<sequence>MHTILYLFPERLQQILVNSYTASLIGVEEIRIRIGRPVQIETYSGTEDLDYIPSHNDRQYVAEKISQHSFYSLEEEMRKGYVTIEGGHRVGIAGKVTLEEGKVKAIQSISSFAIRKATQQIGCADPFMDELWDPESKRWMHCLLFGPPKSGKTTLLRDFARYISIHHPGTENRSKKVSIVDERSEIAACHNGVPQLTFGTKVDVLDRCPKLEGMSMMIRSMSPEVMIVDEIGHERDIDAIIDAMYTGVTMIMTAHASSIAELQKRSLMDKLLKNEINHYICCSQNGYTLYRDNREVAVSERIR</sequence>
<dbReference type="AlphaFoldDB" id="A0A0C2VNC3"/>
<dbReference type="InterPro" id="IPR014217">
    <property type="entry name" value="Spore_III_AA"/>
</dbReference>